<evidence type="ECO:0000313" key="1">
    <source>
        <dbReference type="EMBL" id="KAK4740508.1"/>
    </source>
</evidence>
<name>A0AAN7GJE3_9MYRT</name>
<proteinExistence type="predicted"/>
<accession>A0AAN7GJE3</accession>
<protein>
    <submittedName>
        <fullName evidence="1">Uncharacterized protein</fullName>
    </submittedName>
</protein>
<keyword evidence="2" id="KW-1185">Reference proteome</keyword>
<evidence type="ECO:0000313" key="2">
    <source>
        <dbReference type="Proteomes" id="UP001345219"/>
    </source>
</evidence>
<dbReference type="EMBL" id="JAXIOK010000213">
    <property type="protein sequence ID" value="KAK4740508.1"/>
    <property type="molecule type" value="Genomic_DNA"/>
</dbReference>
<reference evidence="1 2" key="1">
    <citation type="journal article" date="2023" name="Hortic Res">
        <title>Pangenome of water caltrop reveals structural variations and asymmetric subgenome divergence after allopolyploidization.</title>
        <authorList>
            <person name="Zhang X."/>
            <person name="Chen Y."/>
            <person name="Wang L."/>
            <person name="Yuan Y."/>
            <person name="Fang M."/>
            <person name="Shi L."/>
            <person name="Lu R."/>
            <person name="Comes H.P."/>
            <person name="Ma Y."/>
            <person name="Chen Y."/>
            <person name="Huang G."/>
            <person name="Zhou Y."/>
            <person name="Zheng Z."/>
            <person name="Qiu Y."/>
        </authorList>
    </citation>
    <scope>NUCLEOTIDE SEQUENCE [LARGE SCALE GENOMIC DNA]</scope>
    <source>
        <tissue evidence="1">Roots</tissue>
    </source>
</reference>
<sequence length="232" mass="25844">MDKILKARVNIFSASSWSSLKLRSFVHILGGYPSLSPLSQQECIDHVPRLDYGSSVSIPPQRLQIVRANSSEHGTQHPDSFREINDEKGDQMQVPGLKFSFPAWTRWMVGSLLTLLLPFLKVRWGNKLERIQGEAEIVVEEMEKVAEMVEKVATVAEKVSEEAAESIQDENSKLKEAAMWVEKASKEAAHDAQLTQDLIHKVEAIEQDMGDLEGMVEPIIGKIIGGGPKAKQ</sequence>
<dbReference type="PANTHER" id="PTHR33735">
    <property type="entry name" value="EXPRESSED PROTEIN"/>
    <property type="match status" value="1"/>
</dbReference>
<comment type="caution">
    <text evidence="1">The sequence shown here is derived from an EMBL/GenBank/DDBJ whole genome shotgun (WGS) entry which is preliminary data.</text>
</comment>
<organism evidence="1 2">
    <name type="scientific">Trapa incisa</name>
    <dbReference type="NCBI Taxonomy" id="236973"/>
    <lineage>
        <taxon>Eukaryota</taxon>
        <taxon>Viridiplantae</taxon>
        <taxon>Streptophyta</taxon>
        <taxon>Embryophyta</taxon>
        <taxon>Tracheophyta</taxon>
        <taxon>Spermatophyta</taxon>
        <taxon>Magnoliopsida</taxon>
        <taxon>eudicotyledons</taxon>
        <taxon>Gunneridae</taxon>
        <taxon>Pentapetalae</taxon>
        <taxon>rosids</taxon>
        <taxon>malvids</taxon>
        <taxon>Myrtales</taxon>
        <taxon>Lythraceae</taxon>
        <taxon>Trapa</taxon>
    </lineage>
</organism>
<dbReference type="AlphaFoldDB" id="A0AAN7GJE3"/>
<gene>
    <name evidence="1" type="ORF">SAY87_032355</name>
</gene>
<dbReference type="PANTHER" id="PTHR33735:SF10">
    <property type="entry name" value="EXPRESSED PROTEIN"/>
    <property type="match status" value="1"/>
</dbReference>
<dbReference type="Proteomes" id="UP001345219">
    <property type="component" value="Unassembled WGS sequence"/>
</dbReference>